<evidence type="ECO:0000313" key="2">
    <source>
        <dbReference type="Proteomes" id="UP001054252"/>
    </source>
</evidence>
<protein>
    <submittedName>
        <fullName evidence="1">Uncharacterized protein</fullName>
    </submittedName>
</protein>
<gene>
    <name evidence="1" type="ORF">SLEP1_g2209</name>
</gene>
<name>A0AAV5HGE9_9ROSI</name>
<accession>A0AAV5HGE9</accession>
<dbReference type="EMBL" id="BPVZ01000002">
    <property type="protein sequence ID" value="GKU87878.1"/>
    <property type="molecule type" value="Genomic_DNA"/>
</dbReference>
<dbReference type="AlphaFoldDB" id="A0AAV5HGE9"/>
<sequence length="37" mass="4431">MDEITFCWCRFLSLDNDIMAALVEKERSMWALENPHD</sequence>
<comment type="caution">
    <text evidence="1">The sequence shown here is derived from an EMBL/GenBank/DDBJ whole genome shotgun (WGS) entry which is preliminary data.</text>
</comment>
<organism evidence="1 2">
    <name type="scientific">Rubroshorea leprosula</name>
    <dbReference type="NCBI Taxonomy" id="152421"/>
    <lineage>
        <taxon>Eukaryota</taxon>
        <taxon>Viridiplantae</taxon>
        <taxon>Streptophyta</taxon>
        <taxon>Embryophyta</taxon>
        <taxon>Tracheophyta</taxon>
        <taxon>Spermatophyta</taxon>
        <taxon>Magnoliopsida</taxon>
        <taxon>eudicotyledons</taxon>
        <taxon>Gunneridae</taxon>
        <taxon>Pentapetalae</taxon>
        <taxon>rosids</taxon>
        <taxon>malvids</taxon>
        <taxon>Malvales</taxon>
        <taxon>Dipterocarpaceae</taxon>
        <taxon>Rubroshorea</taxon>
    </lineage>
</organism>
<reference evidence="1 2" key="1">
    <citation type="journal article" date="2021" name="Commun. Biol.">
        <title>The genome of Shorea leprosula (Dipterocarpaceae) highlights the ecological relevance of drought in aseasonal tropical rainforests.</title>
        <authorList>
            <person name="Ng K.K.S."/>
            <person name="Kobayashi M.J."/>
            <person name="Fawcett J.A."/>
            <person name="Hatakeyama M."/>
            <person name="Paape T."/>
            <person name="Ng C.H."/>
            <person name="Ang C.C."/>
            <person name="Tnah L.H."/>
            <person name="Lee C.T."/>
            <person name="Nishiyama T."/>
            <person name="Sese J."/>
            <person name="O'Brien M.J."/>
            <person name="Copetti D."/>
            <person name="Mohd Noor M.I."/>
            <person name="Ong R.C."/>
            <person name="Putra M."/>
            <person name="Sireger I.Z."/>
            <person name="Indrioko S."/>
            <person name="Kosugi Y."/>
            <person name="Izuno A."/>
            <person name="Isagi Y."/>
            <person name="Lee S.L."/>
            <person name="Shimizu K.K."/>
        </authorList>
    </citation>
    <scope>NUCLEOTIDE SEQUENCE [LARGE SCALE GENOMIC DNA]</scope>
    <source>
        <strain evidence="1">214</strain>
    </source>
</reference>
<proteinExistence type="predicted"/>
<evidence type="ECO:0000313" key="1">
    <source>
        <dbReference type="EMBL" id="GKU87878.1"/>
    </source>
</evidence>
<keyword evidence="2" id="KW-1185">Reference proteome</keyword>
<dbReference type="Proteomes" id="UP001054252">
    <property type="component" value="Unassembled WGS sequence"/>
</dbReference>